<evidence type="ECO:0000256" key="3">
    <source>
        <dbReference type="ARBA" id="ARBA00022801"/>
    </source>
</evidence>
<protein>
    <recommendedName>
        <fullName evidence="1">RNA helicase</fullName>
        <ecNumber evidence="1">3.6.4.13</ecNumber>
    </recommendedName>
</protein>
<dbReference type="FunFam" id="1.20.120.1080:FF:000002">
    <property type="entry name" value="Putative ATP-dependent RNA helicase DHX36"/>
    <property type="match status" value="1"/>
</dbReference>
<evidence type="ECO:0000256" key="1">
    <source>
        <dbReference type="ARBA" id="ARBA00012552"/>
    </source>
</evidence>
<dbReference type="PROSITE" id="PS00690">
    <property type="entry name" value="DEAH_ATP_HELICASE"/>
    <property type="match status" value="1"/>
</dbReference>
<dbReference type="GO" id="GO:0005737">
    <property type="term" value="C:cytoplasm"/>
    <property type="evidence" value="ECO:0007669"/>
    <property type="project" value="TreeGrafter"/>
</dbReference>
<gene>
    <name evidence="11" type="ORF">PYX00_003200</name>
</gene>
<comment type="catalytic activity">
    <reaction evidence="7">
        <text>ATP + H2O = ADP + phosphate + H(+)</text>
        <dbReference type="Rhea" id="RHEA:13065"/>
        <dbReference type="ChEBI" id="CHEBI:15377"/>
        <dbReference type="ChEBI" id="CHEBI:15378"/>
        <dbReference type="ChEBI" id="CHEBI:30616"/>
        <dbReference type="ChEBI" id="CHEBI:43474"/>
        <dbReference type="ChEBI" id="CHEBI:456216"/>
        <dbReference type="EC" id="3.6.4.13"/>
    </reaction>
</comment>
<dbReference type="GO" id="GO:0003724">
    <property type="term" value="F:RNA helicase activity"/>
    <property type="evidence" value="ECO:0007669"/>
    <property type="project" value="UniProtKB-EC"/>
</dbReference>
<dbReference type="InterPro" id="IPR002464">
    <property type="entry name" value="DNA/RNA_helicase_DEAH_CS"/>
</dbReference>
<dbReference type="Pfam" id="PF04408">
    <property type="entry name" value="WHD_HA2"/>
    <property type="match status" value="1"/>
</dbReference>
<dbReference type="Gene3D" id="1.20.120.1080">
    <property type="match status" value="1"/>
</dbReference>
<dbReference type="AlphaFoldDB" id="A0AAW2HZH5"/>
<dbReference type="GO" id="GO:0005524">
    <property type="term" value="F:ATP binding"/>
    <property type="evidence" value="ECO:0007669"/>
    <property type="project" value="UniProtKB-KW"/>
</dbReference>
<keyword evidence="5" id="KW-0067">ATP-binding</keyword>
<reference evidence="11" key="1">
    <citation type="journal article" date="2024" name="Gigascience">
        <title>Chromosome-level genome of the poultry shaft louse Menopon gallinae provides insight into the host-switching and adaptive evolution of parasitic lice.</title>
        <authorList>
            <person name="Xu Y."/>
            <person name="Ma L."/>
            <person name="Liu S."/>
            <person name="Liang Y."/>
            <person name="Liu Q."/>
            <person name="He Z."/>
            <person name="Tian L."/>
            <person name="Duan Y."/>
            <person name="Cai W."/>
            <person name="Li H."/>
            <person name="Song F."/>
        </authorList>
    </citation>
    <scope>NUCLEOTIDE SEQUENCE</scope>
    <source>
        <strain evidence="11">Cailab_2023a</strain>
    </source>
</reference>
<dbReference type="SMART" id="SM00847">
    <property type="entry name" value="HA2"/>
    <property type="match status" value="1"/>
</dbReference>
<dbReference type="SMART" id="SM00490">
    <property type="entry name" value="HELICc"/>
    <property type="match status" value="1"/>
</dbReference>
<evidence type="ECO:0000313" key="11">
    <source>
        <dbReference type="EMBL" id="KAL0275312.1"/>
    </source>
</evidence>
<dbReference type="InterPro" id="IPR007502">
    <property type="entry name" value="Helicase-assoc_dom"/>
</dbReference>
<dbReference type="InterPro" id="IPR011545">
    <property type="entry name" value="DEAD/DEAH_box_helicase_dom"/>
</dbReference>
<evidence type="ECO:0000259" key="9">
    <source>
        <dbReference type="PROSITE" id="PS51192"/>
    </source>
</evidence>
<keyword evidence="6" id="KW-0694">RNA-binding</keyword>
<dbReference type="SMART" id="SM00487">
    <property type="entry name" value="DEXDc"/>
    <property type="match status" value="1"/>
</dbReference>
<dbReference type="GO" id="GO:0002151">
    <property type="term" value="F:G-quadruplex RNA binding"/>
    <property type="evidence" value="ECO:0007669"/>
    <property type="project" value="TreeGrafter"/>
</dbReference>
<dbReference type="PANTHER" id="PTHR18934:SF237">
    <property type="entry name" value="ATP-DEPENDENT DNA_RNA HELICASE DHX36"/>
    <property type="match status" value="1"/>
</dbReference>
<evidence type="ECO:0000256" key="4">
    <source>
        <dbReference type="ARBA" id="ARBA00022806"/>
    </source>
</evidence>
<feature type="compositionally biased region" description="Polar residues" evidence="8">
    <location>
        <begin position="59"/>
        <end position="76"/>
    </location>
</feature>
<dbReference type="Pfam" id="PF00270">
    <property type="entry name" value="DEAD"/>
    <property type="match status" value="1"/>
</dbReference>
<dbReference type="InterPro" id="IPR014001">
    <property type="entry name" value="Helicase_ATP-bd"/>
</dbReference>
<proteinExistence type="predicted"/>
<dbReference type="PROSITE" id="PS51192">
    <property type="entry name" value="HELICASE_ATP_BIND_1"/>
    <property type="match status" value="1"/>
</dbReference>
<evidence type="ECO:0000256" key="8">
    <source>
        <dbReference type="SAM" id="MobiDB-lite"/>
    </source>
</evidence>
<dbReference type="Pfam" id="PF00271">
    <property type="entry name" value="Helicase_C"/>
    <property type="match status" value="1"/>
</dbReference>
<dbReference type="CDD" id="cd18791">
    <property type="entry name" value="SF2_C_RHA"/>
    <property type="match status" value="1"/>
</dbReference>
<name>A0AAW2HZH5_9NEOP</name>
<feature type="domain" description="Helicase ATP-binding" evidence="9">
    <location>
        <begin position="250"/>
        <end position="419"/>
    </location>
</feature>
<evidence type="ECO:0000256" key="5">
    <source>
        <dbReference type="ARBA" id="ARBA00022840"/>
    </source>
</evidence>
<dbReference type="PROSITE" id="PS51194">
    <property type="entry name" value="HELICASE_CTER"/>
    <property type="match status" value="1"/>
</dbReference>
<evidence type="ECO:0000256" key="2">
    <source>
        <dbReference type="ARBA" id="ARBA00022741"/>
    </source>
</evidence>
<dbReference type="InterPro" id="IPR011709">
    <property type="entry name" value="DEAD-box_helicase_OB_fold"/>
</dbReference>
<organism evidence="11">
    <name type="scientific">Menopon gallinae</name>
    <name type="common">poultry shaft louse</name>
    <dbReference type="NCBI Taxonomy" id="328185"/>
    <lineage>
        <taxon>Eukaryota</taxon>
        <taxon>Metazoa</taxon>
        <taxon>Ecdysozoa</taxon>
        <taxon>Arthropoda</taxon>
        <taxon>Hexapoda</taxon>
        <taxon>Insecta</taxon>
        <taxon>Pterygota</taxon>
        <taxon>Neoptera</taxon>
        <taxon>Paraneoptera</taxon>
        <taxon>Psocodea</taxon>
        <taxon>Troctomorpha</taxon>
        <taxon>Phthiraptera</taxon>
        <taxon>Amblycera</taxon>
        <taxon>Menoponidae</taxon>
        <taxon>Menopon</taxon>
    </lineage>
</organism>
<evidence type="ECO:0000256" key="7">
    <source>
        <dbReference type="ARBA" id="ARBA00047984"/>
    </source>
</evidence>
<feature type="region of interest" description="Disordered" evidence="8">
    <location>
        <begin position="41"/>
        <end position="118"/>
    </location>
</feature>
<dbReference type="GO" id="GO:0051880">
    <property type="term" value="F:G-quadruplex DNA binding"/>
    <property type="evidence" value="ECO:0007669"/>
    <property type="project" value="TreeGrafter"/>
</dbReference>
<comment type="caution">
    <text evidence="11">The sequence shown here is derived from an EMBL/GenBank/DDBJ whole genome shotgun (WGS) entry which is preliminary data.</text>
</comment>
<feature type="compositionally biased region" description="Basic and acidic residues" evidence="8">
    <location>
        <begin position="92"/>
        <end position="101"/>
    </location>
</feature>
<evidence type="ECO:0000256" key="6">
    <source>
        <dbReference type="ARBA" id="ARBA00022884"/>
    </source>
</evidence>
<dbReference type="GO" id="GO:0005634">
    <property type="term" value="C:nucleus"/>
    <property type="evidence" value="ECO:0007669"/>
    <property type="project" value="TreeGrafter"/>
</dbReference>
<keyword evidence="2" id="KW-0547">Nucleotide-binding</keyword>
<dbReference type="FunFam" id="3.40.50.300:FF:000500">
    <property type="entry name" value="ATP-dependent RNA helicase DHX29"/>
    <property type="match status" value="1"/>
</dbReference>
<accession>A0AAW2HZH5</accession>
<keyword evidence="3" id="KW-0378">Hydrolase</keyword>
<dbReference type="Pfam" id="PF21010">
    <property type="entry name" value="HA2_C"/>
    <property type="match status" value="1"/>
</dbReference>
<dbReference type="EMBL" id="JARGDH010000002">
    <property type="protein sequence ID" value="KAL0275312.1"/>
    <property type="molecule type" value="Genomic_DNA"/>
</dbReference>
<dbReference type="SUPFAM" id="SSF52540">
    <property type="entry name" value="P-loop containing nucleoside triphosphate hydrolases"/>
    <property type="match status" value="1"/>
</dbReference>
<keyword evidence="4" id="KW-0347">Helicase</keyword>
<dbReference type="PANTHER" id="PTHR18934">
    <property type="entry name" value="ATP-DEPENDENT RNA HELICASE"/>
    <property type="match status" value="1"/>
</dbReference>
<dbReference type="Gene3D" id="3.40.50.300">
    <property type="entry name" value="P-loop containing nucleotide triphosphate hydrolases"/>
    <property type="match status" value="2"/>
</dbReference>
<evidence type="ECO:0000259" key="10">
    <source>
        <dbReference type="PROSITE" id="PS51194"/>
    </source>
</evidence>
<dbReference type="GO" id="GO:0003678">
    <property type="term" value="F:DNA helicase activity"/>
    <property type="evidence" value="ECO:0007669"/>
    <property type="project" value="TreeGrafter"/>
</dbReference>
<dbReference type="GO" id="GO:0016787">
    <property type="term" value="F:hydrolase activity"/>
    <property type="evidence" value="ECO:0007669"/>
    <property type="project" value="UniProtKB-KW"/>
</dbReference>
<dbReference type="InterPro" id="IPR027417">
    <property type="entry name" value="P-loop_NTPase"/>
</dbReference>
<dbReference type="InterPro" id="IPR048333">
    <property type="entry name" value="HA2_WH"/>
</dbReference>
<dbReference type="EC" id="3.6.4.13" evidence="1"/>
<dbReference type="InterPro" id="IPR001650">
    <property type="entry name" value="Helicase_C-like"/>
</dbReference>
<dbReference type="CDD" id="cd17917">
    <property type="entry name" value="DEXHc_RHA-like"/>
    <property type="match status" value="1"/>
</dbReference>
<feature type="domain" description="Helicase C-terminal" evidence="10">
    <location>
        <begin position="493"/>
        <end position="663"/>
    </location>
</feature>
<sequence>MESMFIKPLTFKRSTVIMRRFNPGYRKKAGNCNKLYRQIRDESASEADDSSGYRAGGYRTSNSRSYNTFNRNNWGRSSPHKHKESKPTGGKRFSEGRDFSRNLEGSAGGTSYTKIERPPGLKGKEIGLWYKERSKLRAESGANKNKEIENLMTVTLDERAQDFITNVLKETESHHFATGQESLGVGANIETYATFEEKIDQAKVNENWNDEGLNKRLYIDMLKKMDDKNYKSMCSFRERLPVFKKKDEILQAIKENQVVVISGGTGCGKTTQIVQYVLDDYILNKKGSLCSIVCTQPRRITTITVAERVAAERVEEIGETVGYQIRLENHKTPREKGCINFMTTGVLINWLGNRPILDNISHLFVDEVHERNVDCDFLLAIMKYIMPKRPDLKLILMSASLNSSSFVRYFQNVPCIEIPGLTYPVEEIFLESVLEKTKFEFPETRKPIVDPDFTNYVLPYIRRLQSIGQYSRFVMRQLQNPLSEVLNISLAEQVVKYICMREKEGAILVFLPGLSDINNLRREILESRWYSPELHIVIPIHSILPTCQQKQAFAKPPPGVRKIVIATSILETSITIDDIVFVVDCGKNKNSGYDIKAKVATLNEAWISQANAKQRAGRAGRTQPGKCYKLYTKVRQEILDKFPTPEIKTTSLERVILQAKLLQLGKVAPFLERLMDPPDPEMVELSLKELRNLNALDSEERLTPLGYHLSKLPLDPRTGKMLLMAAMFSCIDPVFSAAACLSFKEPFLVPLGQEDAVYEVKKSLWAHGEKSDHFVFIEAMKKWEEMRGLGRGHAFCHSSFLSHTTLELLNGMKRQFAEILFSMNFLASSNTKDPRSNYNSENKELIKAVICAGLYPNVAYLKKMKGGKNPVALLRTLDHKSVLFHMRSYCSRINEFESLYFVYHQIMKTSSVFLHDATMMQPMPLIFFGEALDSSKKKDQYYVKVNEIIKFATNKETIDVVQELKSRLDWILESTISKPEPFDWHTNDEKTKILSAIVTLMTSASQDMEVPTSSYDFAHAVS</sequence>
<dbReference type="Pfam" id="PF07717">
    <property type="entry name" value="OB_NTP_bind"/>
    <property type="match status" value="1"/>
</dbReference>